<dbReference type="RefSeq" id="WP_167966715.1">
    <property type="nucleotide sequence ID" value="NZ_CP050831.1"/>
</dbReference>
<name>A0A6H0KUL2_9BACE</name>
<dbReference type="EMBL" id="CP050831">
    <property type="protein sequence ID" value="QIU97012.1"/>
    <property type="molecule type" value="Genomic_DNA"/>
</dbReference>
<dbReference type="Gene3D" id="3.20.100.30">
    <property type="entry name" value="VTC, catalytic tunnel domain"/>
    <property type="match status" value="1"/>
</dbReference>
<evidence type="ECO:0000259" key="1">
    <source>
        <dbReference type="Pfam" id="PF09359"/>
    </source>
</evidence>
<protein>
    <submittedName>
        <fullName evidence="2">Polyphosphate polymerase domain-containing protein</fullName>
    </submittedName>
</protein>
<dbReference type="Proteomes" id="UP000501780">
    <property type="component" value="Chromosome"/>
</dbReference>
<evidence type="ECO:0000313" key="3">
    <source>
        <dbReference type="Proteomes" id="UP000501780"/>
    </source>
</evidence>
<feature type="domain" description="VTC" evidence="1">
    <location>
        <begin position="31"/>
        <end position="231"/>
    </location>
</feature>
<dbReference type="AlphaFoldDB" id="A0A6H0KUL2"/>
<sequence length="261" mass="30222">MNINETFHIAPALSTFSPISLEEMNTIRLMNRTDTKYIVSLPVLMDVLRRASQYYRVQEVEGERNIAYHTTYLDTPDYAMYLAHQNGRVIREKIRVRTYVASGLTFLEVKNKNNKGRTDKKRIRVQGVDSLHVDGGEEFLRNHAWYELSALDLLLENHFHRITLVNKAMTERLTIDTGVHFHHLLTGTEAKLDNLAIIELKRDGRTYSPISEILRELHVRPSGISKYCVGTVLTAGELKYNRFKPKLRLAQKIAKRKIMDI</sequence>
<dbReference type="CDD" id="cd07750">
    <property type="entry name" value="PolyPPase_VTC_like"/>
    <property type="match status" value="1"/>
</dbReference>
<dbReference type="Pfam" id="PF09359">
    <property type="entry name" value="VTC"/>
    <property type="match status" value="1"/>
</dbReference>
<gene>
    <name evidence="2" type="ORF">BacF7301_23885</name>
</gene>
<keyword evidence="3" id="KW-1185">Reference proteome</keyword>
<proteinExistence type="predicted"/>
<accession>A0A6H0KUL2</accession>
<dbReference type="InterPro" id="IPR042267">
    <property type="entry name" value="VTC_sf"/>
</dbReference>
<dbReference type="InterPro" id="IPR018966">
    <property type="entry name" value="VTC_domain"/>
</dbReference>
<evidence type="ECO:0000313" key="2">
    <source>
        <dbReference type="EMBL" id="QIU97012.1"/>
    </source>
</evidence>
<reference evidence="2 3" key="1">
    <citation type="submission" date="2020-03" db="EMBL/GenBank/DDBJ databases">
        <title>Genomic analysis of Bacteroides faecium CBA7301.</title>
        <authorList>
            <person name="Kim J."/>
            <person name="Roh S.W."/>
        </authorList>
    </citation>
    <scope>NUCLEOTIDE SEQUENCE [LARGE SCALE GENOMIC DNA]</scope>
    <source>
        <strain evidence="2 3">CBA7301</strain>
    </source>
</reference>
<organism evidence="2 3">
    <name type="scientific">Bacteroides faecium</name>
    <dbReference type="NCBI Taxonomy" id="2715212"/>
    <lineage>
        <taxon>Bacteria</taxon>
        <taxon>Pseudomonadati</taxon>
        <taxon>Bacteroidota</taxon>
        <taxon>Bacteroidia</taxon>
        <taxon>Bacteroidales</taxon>
        <taxon>Bacteroidaceae</taxon>
        <taxon>Bacteroides</taxon>
    </lineage>
</organism>
<dbReference type="KEGG" id="bfc:BacF7301_23885"/>
<dbReference type="GO" id="GO:0006799">
    <property type="term" value="P:polyphosphate biosynthetic process"/>
    <property type="evidence" value="ECO:0007669"/>
    <property type="project" value="UniProtKB-ARBA"/>
</dbReference>